<reference evidence="2 3" key="1">
    <citation type="submission" date="2022-08" db="EMBL/GenBank/DDBJ databases">
        <title>Bacterial and archaeal communities from various locations to study Microbial Dark Matter (Phase II).</title>
        <authorList>
            <person name="Stepanauskas R."/>
        </authorList>
    </citation>
    <scope>NUCLEOTIDE SEQUENCE [LARGE SCALE GENOMIC DNA]</scope>
    <source>
        <strain evidence="2 3">PD1</strain>
    </source>
</reference>
<organism evidence="2 3">
    <name type="scientific">Candidatus Fervidibacter sacchari</name>
    <dbReference type="NCBI Taxonomy" id="1448929"/>
    <lineage>
        <taxon>Bacteria</taxon>
        <taxon>Candidatus Fervidibacterota</taxon>
        <taxon>Candidatus Fervidibacter</taxon>
    </lineage>
</organism>
<dbReference type="NCBIfam" id="TIGR02605">
    <property type="entry name" value="CxxC_CxxC_SSSS"/>
    <property type="match status" value="1"/>
</dbReference>
<dbReference type="Proteomes" id="UP001204798">
    <property type="component" value="Unassembled WGS sequence"/>
</dbReference>
<evidence type="ECO:0000313" key="3">
    <source>
        <dbReference type="Proteomes" id="UP001204798"/>
    </source>
</evidence>
<comment type="caution">
    <text evidence="2">The sequence shown here is derived from an EMBL/GenBank/DDBJ whole genome shotgun (WGS) entry which is preliminary data.</text>
</comment>
<protein>
    <submittedName>
        <fullName evidence="2">FmdB family regulatory protein</fullName>
    </submittedName>
</protein>
<dbReference type="Gene3D" id="2.20.28.30">
    <property type="entry name" value="RNA polymerase ii, chain L"/>
    <property type="match status" value="1"/>
</dbReference>
<evidence type="ECO:0000313" key="2">
    <source>
        <dbReference type="EMBL" id="MCS3919833.1"/>
    </source>
</evidence>
<keyword evidence="3" id="KW-1185">Reference proteome</keyword>
<feature type="domain" description="Putative regulatory protein FmdB zinc ribbon" evidence="1">
    <location>
        <begin position="1"/>
        <end position="44"/>
    </location>
</feature>
<sequence length="64" mass="7316">MPIYEFRCDRCGHEFEELVSWRDVEEGRVRCPNCGSKEVRRKLSLFSTRSTSVSNRSSSCGPTG</sequence>
<accession>A0ABT2EPE0</accession>
<dbReference type="InterPro" id="IPR013429">
    <property type="entry name" value="Regulatory_FmdB_Zinc_ribbon"/>
</dbReference>
<dbReference type="SMART" id="SM00834">
    <property type="entry name" value="CxxC_CXXC_SSSS"/>
    <property type="match status" value="1"/>
</dbReference>
<gene>
    <name evidence="2" type="ORF">M2350_002250</name>
</gene>
<proteinExistence type="predicted"/>
<dbReference type="RefSeq" id="WP_259096706.1">
    <property type="nucleotide sequence ID" value="NZ_CP130454.1"/>
</dbReference>
<evidence type="ECO:0000259" key="1">
    <source>
        <dbReference type="SMART" id="SM00834"/>
    </source>
</evidence>
<dbReference type="EMBL" id="JANUCP010000004">
    <property type="protein sequence ID" value="MCS3919833.1"/>
    <property type="molecule type" value="Genomic_DNA"/>
</dbReference>
<name>A0ABT2EPE0_9BACT</name>
<dbReference type="Pfam" id="PF09723">
    <property type="entry name" value="Zn_ribbon_8"/>
    <property type="match status" value="1"/>
</dbReference>